<comment type="caution">
    <text evidence="1">The sequence shown here is derived from an EMBL/GenBank/DDBJ whole genome shotgun (WGS) entry which is preliminary data.</text>
</comment>
<reference evidence="2" key="1">
    <citation type="journal article" date="2019" name="Int. J. Syst. Evol. Microbiol.">
        <title>The Global Catalogue of Microorganisms (GCM) 10K type strain sequencing project: providing services to taxonomists for standard genome sequencing and annotation.</title>
        <authorList>
            <consortium name="The Broad Institute Genomics Platform"/>
            <consortium name="The Broad Institute Genome Sequencing Center for Infectious Disease"/>
            <person name="Wu L."/>
            <person name="Ma J."/>
        </authorList>
    </citation>
    <scope>NUCLEOTIDE SEQUENCE [LARGE SCALE GENOMIC DNA]</scope>
    <source>
        <strain evidence="2">CGMCC 1.18575</strain>
    </source>
</reference>
<gene>
    <name evidence="1" type="ORF">ACFPOF_11415</name>
</gene>
<sequence length="420" mass="48504">MSNTSGYAITFWGAPPVGHTNEQRYKEIAEAGFTLVTPPLRGPEQNLKHGSYEENSRILELCARFGMKAIIEDSRMSLALEDKENWKSHLDNIVNDYRSHPALEGYYIFDEPNATMFARLGAITAYLREIDPYHPGYINLFPNYATPEQLGTQTYREYVERYVDEVRPEMVSYDHYAMFGQGRSVDKIEISDNRERLIFESNTREERPSFFENIEIVREISFHHQLPFKAILLLVAHGAYPSPSEAQLRWQTFISLAYGASTISYFTYWTPSDEPIWHYRNAMFTWDGKKTDKYDIVLALNRELSRLGGFLYNRKSLGIYHVGEEREQVTYFHDTGSIREIAGGRAVAGYFEGAYWLIVNKDYERSTELTVTLEDGITAILVDKITGEERLLALHGNRCTLTFQPGDAELLRLEDSRVKR</sequence>
<proteinExistence type="predicted"/>
<keyword evidence="2" id="KW-1185">Reference proteome</keyword>
<dbReference type="SUPFAM" id="SSF51445">
    <property type="entry name" value="(Trans)glycosidases"/>
    <property type="match status" value="1"/>
</dbReference>
<accession>A0ABW0HSF6</accession>
<dbReference type="Proteomes" id="UP001596113">
    <property type="component" value="Unassembled WGS sequence"/>
</dbReference>
<protein>
    <recommendedName>
        <fullName evidence="3">Glycoside hydrolase family 42 N-terminal domain-containing protein</fullName>
    </recommendedName>
</protein>
<evidence type="ECO:0008006" key="3">
    <source>
        <dbReference type="Google" id="ProtNLM"/>
    </source>
</evidence>
<dbReference type="Gene3D" id="3.20.20.80">
    <property type="entry name" value="Glycosidases"/>
    <property type="match status" value="1"/>
</dbReference>
<evidence type="ECO:0000313" key="2">
    <source>
        <dbReference type="Proteomes" id="UP001596113"/>
    </source>
</evidence>
<name>A0ABW0HSF6_9BACL</name>
<dbReference type="RefSeq" id="WP_378132596.1">
    <property type="nucleotide sequence ID" value="NZ_JBHSMI010000023.1"/>
</dbReference>
<organism evidence="1 2">
    <name type="scientific">Cohnella soli</name>
    <dbReference type="NCBI Taxonomy" id="425005"/>
    <lineage>
        <taxon>Bacteria</taxon>
        <taxon>Bacillati</taxon>
        <taxon>Bacillota</taxon>
        <taxon>Bacilli</taxon>
        <taxon>Bacillales</taxon>
        <taxon>Paenibacillaceae</taxon>
        <taxon>Cohnella</taxon>
    </lineage>
</organism>
<dbReference type="InterPro" id="IPR017853">
    <property type="entry name" value="GH"/>
</dbReference>
<evidence type="ECO:0000313" key="1">
    <source>
        <dbReference type="EMBL" id="MFC5403338.1"/>
    </source>
</evidence>
<dbReference type="EMBL" id="JBHSMI010000023">
    <property type="protein sequence ID" value="MFC5403338.1"/>
    <property type="molecule type" value="Genomic_DNA"/>
</dbReference>